<feature type="compositionally biased region" description="Acidic residues" evidence="1">
    <location>
        <begin position="1140"/>
        <end position="1150"/>
    </location>
</feature>
<dbReference type="SUPFAM" id="SSF48452">
    <property type="entry name" value="TPR-like"/>
    <property type="match status" value="2"/>
</dbReference>
<feature type="domain" description="CHAT" evidence="2">
    <location>
        <begin position="856"/>
        <end position="1168"/>
    </location>
</feature>
<evidence type="ECO:0000259" key="2">
    <source>
        <dbReference type="Pfam" id="PF12770"/>
    </source>
</evidence>
<dbReference type="AlphaFoldDB" id="A0A1J7IV07"/>
<dbReference type="OrthoDB" id="9991317at2759"/>
<dbReference type="Gene3D" id="1.25.40.10">
    <property type="entry name" value="Tetratricopeptide repeat domain"/>
    <property type="match status" value="3"/>
</dbReference>
<sequence>MNGEIEILEAAVSMAADEGPERADALNELAKALWRDALAEANEQTLQRSISTIKEAVRMSRGNAPKLSGYLNNLGLFLTDRTSLSGNTSFLDEAIATLEEGAACAPVSLRNVLLLNLGNALRTLVELRPSSAVIDRAIAVYREGLQLTPSESGKPKLLNGLAVSLLHRFNNGAERSLDDLQEAAEVAAEAINSSDDDHPYRVVFLDTYASILQTIFGHEPSTEVLDQAIEYGYMAVEIAAEQHHSKTMQLMINLADTLRLRHRIDSAGTDLDNALSILSKALTEFPGTPLLLNHGGWCYALCLLYRFERDGDGKDLQDSIRNLISVCDTTGEGSERWIQYRATLGQALIRQFDFSSSADDIDWAVGILKDVASRDSINTCRLSTLYGDLSVALLSRFELRGSLTDLNDASAAAKKALNLIEESSVDYGIAQVTYANVLLRTYQETDEEKYLNDAIELYQEAVHSGSVWASLIPGRLYTLSYALQLRFALGKEDRDEDWNNCIAAAKRAVELSKEHHTRYLHVGQLGSAYLEKARLNEGSPECTDWLNQAIKHLTAALGLMPHIHSYRALWLNNLALAYEELHKHQPASGLYDLALLRYQEAAKLETAAPVLRITAAYRAIVLLAGLRDLRRARRFVKLAIKLLPAISPRLLLREDQQDLISIFGGLGCYGAAVLLHVGDSPAEAVHALEATRGVMNSMLIDTRMDITLLEERDEMLAAEFKDITAKLDHAMSDTSSRLASPRSIVNRDPETRIAAAKAFDNVVQKVRQLDGLHDFLMAPTGEQMQAMAASSHLILVNVSSLRSDALIIDSDKIWDIHLTNLALEDTVNNANRLSKTIEEEASGKIDRLEANHIIRDILSWLWHSLVQPILSKLPQGYGIQHRICWIPASAMTNLPIHAATDSNTGSNAMDNIISSYATTIKSLLHSQQKATRLTAGSGSALFVAMQQTPSLPDLPFAIAETTSLHHLLSPFIPATLLSNPPLPSSPPITKPTILSQLPQVEILHLSCHGLSDVTNPSQSRLILPDWHASPLTVSDIAAQQNLSNGRLAYLPACHAAVGRAPELLDEGLHLAAAFQLAGFPQVVGTLWQVNDRRAMQVSGRMWRDVFSGSAHGGIRYERVAGAVNAAVRELRESTKRADGDGDGDGDDDDVDMEFEDEPFVWAPFVYMGM</sequence>
<dbReference type="Proteomes" id="UP000182658">
    <property type="component" value="Unassembled WGS sequence"/>
</dbReference>
<evidence type="ECO:0000313" key="4">
    <source>
        <dbReference type="Proteomes" id="UP000182658"/>
    </source>
</evidence>
<dbReference type="Pfam" id="PF12770">
    <property type="entry name" value="CHAT"/>
    <property type="match status" value="1"/>
</dbReference>
<protein>
    <recommendedName>
        <fullName evidence="2">CHAT domain-containing protein</fullName>
    </recommendedName>
</protein>
<accession>A0A1J7IV07</accession>
<name>A0A1J7IV07_9PEZI</name>
<dbReference type="STRING" id="1408157.A0A1J7IV07"/>
<dbReference type="InParanoid" id="A0A1J7IV07"/>
<proteinExistence type="predicted"/>
<dbReference type="EMBL" id="KV875102">
    <property type="protein sequence ID" value="OIW24945.1"/>
    <property type="molecule type" value="Genomic_DNA"/>
</dbReference>
<organism evidence="3 4">
    <name type="scientific">Coniochaeta ligniaria NRRL 30616</name>
    <dbReference type="NCBI Taxonomy" id="1408157"/>
    <lineage>
        <taxon>Eukaryota</taxon>
        <taxon>Fungi</taxon>
        <taxon>Dikarya</taxon>
        <taxon>Ascomycota</taxon>
        <taxon>Pezizomycotina</taxon>
        <taxon>Sordariomycetes</taxon>
        <taxon>Sordariomycetidae</taxon>
        <taxon>Coniochaetales</taxon>
        <taxon>Coniochaetaceae</taxon>
        <taxon>Coniochaeta</taxon>
    </lineage>
</organism>
<feature type="region of interest" description="Disordered" evidence="1">
    <location>
        <begin position="1131"/>
        <end position="1150"/>
    </location>
</feature>
<dbReference type="InterPro" id="IPR024983">
    <property type="entry name" value="CHAT_dom"/>
</dbReference>
<gene>
    <name evidence="3" type="ORF">CONLIGDRAFT_648022</name>
</gene>
<reference evidence="3 4" key="1">
    <citation type="submission" date="2016-10" db="EMBL/GenBank/DDBJ databases">
        <title>Draft genome sequence of Coniochaeta ligniaria NRRL30616, a lignocellulolytic fungus for bioabatement of inhibitors in plant biomass hydrolysates.</title>
        <authorList>
            <consortium name="DOE Joint Genome Institute"/>
            <person name="Jimenez D.J."/>
            <person name="Hector R.E."/>
            <person name="Riley R."/>
            <person name="Sun H."/>
            <person name="Grigoriev I.V."/>
            <person name="Van Elsas J.D."/>
            <person name="Nichols N.N."/>
        </authorList>
    </citation>
    <scope>NUCLEOTIDE SEQUENCE [LARGE SCALE GENOMIC DNA]</scope>
    <source>
        <strain evidence="3 4">NRRL 30616</strain>
    </source>
</reference>
<evidence type="ECO:0000256" key="1">
    <source>
        <dbReference type="SAM" id="MobiDB-lite"/>
    </source>
</evidence>
<dbReference type="InterPro" id="IPR011990">
    <property type="entry name" value="TPR-like_helical_dom_sf"/>
</dbReference>
<evidence type="ECO:0000313" key="3">
    <source>
        <dbReference type="EMBL" id="OIW24945.1"/>
    </source>
</evidence>
<keyword evidence="4" id="KW-1185">Reference proteome</keyword>